<keyword evidence="9" id="KW-0539">Nucleus</keyword>
<keyword evidence="7" id="KW-0805">Transcription regulation</keyword>
<dbReference type="PANTHER" id="PTHR24394:SF48">
    <property type="entry name" value="ZINC FINGER PROTEIN 771"/>
    <property type="match status" value="1"/>
</dbReference>
<dbReference type="WBParaSite" id="Smp_247350.2">
    <property type="protein sequence ID" value="Smp_247350.2"/>
    <property type="gene ID" value="Smp_247350"/>
</dbReference>
<evidence type="ECO:0000256" key="6">
    <source>
        <dbReference type="ARBA" id="ARBA00022833"/>
    </source>
</evidence>
<keyword evidence="4" id="KW-0677">Repeat</keyword>
<feature type="domain" description="C2H2-type" evidence="11">
    <location>
        <begin position="599"/>
        <end position="627"/>
    </location>
</feature>
<dbReference type="InterPro" id="IPR013087">
    <property type="entry name" value="Znf_C2H2_type"/>
</dbReference>
<feature type="domain" description="C2H2-type" evidence="11">
    <location>
        <begin position="140"/>
        <end position="167"/>
    </location>
</feature>
<dbReference type="FunFam" id="3.30.160.60:FF:000761">
    <property type="entry name" value="Zinc finger protein 449"/>
    <property type="match status" value="1"/>
</dbReference>
<organism evidence="12 13">
    <name type="scientific">Schistosoma mansoni</name>
    <name type="common">Blood fluke</name>
    <dbReference type="NCBI Taxonomy" id="6183"/>
    <lineage>
        <taxon>Eukaryota</taxon>
        <taxon>Metazoa</taxon>
        <taxon>Spiralia</taxon>
        <taxon>Lophotrochozoa</taxon>
        <taxon>Platyhelminthes</taxon>
        <taxon>Trematoda</taxon>
        <taxon>Digenea</taxon>
        <taxon>Strigeidida</taxon>
        <taxon>Schistosomatoidea</taxon>
        <taxon>Schistosomatidae</taxon>
        <taxon>Schistosoma</taxon>
    </lineage>
</organism>
<evidence type="ECO:0000256" key="8">
    <source>
        <dbReference type="ARBA" id="ARBA00023163"/>
    </source>
</evidence>
<accession>A0A5K4F1C2</accession>
<dbReference type="FunFam" id="3.30.160.60:FF:000690">
    <property type="entry name" value="Zinc finger protein 354C"/>
    <property type="match status" value="1"/>
</dbReference>
<keyword evidence="5 10" id="KW-0863">Zinc-finger</keyword>
<keyword evidence="12" id="KW-1185">Reference proteome</keyword>
<dbReference type="Gene3D" id="3.30.160.60">
    <property type="entry name" value="Classic Zinc Finger"/>
    <property type="match status" value="4"/>
</dbReference>
<evidence type="ECO:0000256" key="9">
    <source>
        <dbReference type="ARBA" id="ARBA00023242"/>
    </source>
</evidence>
<evidence type="ECO:0000256" key="4">
    <source>
        <dbReference type="ARBA" id="ARBA00022737"/>
    </source>
</evidence>
<sequence>MSNNPDGCSEKTNYTNDLFMNSLKGIWPTPLIVPPPWVLLRIFQEKSNNLDILFNNDKLHERLSEENHTFSLINEVKISDKQNTGLDKTSPTVSNNISSLSTNVHNSVCSTLQLIKGNRKISKEVINKINNIERGRERSYSCPQCAKCFTSNSGLKQHMHIHASFKPFTCQVCHKAYTQFSNLCRHKRLHKRCRQKPDCLSCGHEFANTYSLLKHQVLTSCGNNSLYNNNTNKTTENNVSSNINYTEKNVYLNKDSHNNKKTTYNTKHLIELKQNEVNRKHDNTNNSNKLNSIEIFNLYNTLIKTNIHKEDRHIHRNNTFYKDYKELKQIRKYTKSYNHIIEAFTSKLMNNSYDIQSIHSNEIHLKSNDINEYDRNNYMLRFSILIDNEIANYGKDMKTEAVLLTQHNHKIDNVEFRKVNANSDPMDLSNSSKINTQNYSHIPIANKGKIEEKRNFNNDPIKSFVSTDKELIKSDIKSSNTMTFMKNNLYDNEFQYLYGIVNLAMCTAQQSLTKPVDHQKQQIEGDNEHFNLKRHSNDEPYGKNLPSMISANDLERYSFISSHNFLYENFYTCNVCHKKFPRAANLNRHIRTHTGEQPYQCPHCDRLFSISSNMQRHVRNIHSRNNLFIKDSK</sequence>
<feature type="domain" description="C2H2-type" evidence="11">
    <location>
        <begin position="168"/>
        <end position="195"/>
    </location>
</feature>
<name>A0A5K4F1C2_SCHMA</name>
<evidence type="ECO:0000256" key="10">
    <source>
        <dbReference type="PROSITE-ProRule" id="PRU00042"/>
    </source>
</evidence>
<dbReference type="PROSITE" id="PS50157">
    <property type="entry name" value="ZINC_FINGER_C2H2_2"/>
    <property type="match status" value="4"/>
</dbReference>
<dbReference type="Pfam" id="PF00096">
    <property type="entry name" value="zf-C2H2"/>
    <property type="match status" value="4"/>
</dbReference>
<dbReference type="ExpressionAtlas" id="A0A5K4F1C2">
    <property type="expression patterns" value="baseline"/>
</dbReference>
<comment type="similarity">
    <text evidence="2">Belongs to the krueppel C2H2-type zinc-finger protein family.</text>
</comment>
<protein>
    <submittedName>
        <fullName evidence="13">Zinc finger protein</fullName>
    </submittedName>
</protein>
<evidence type="ECO:0000313" key="13">
    <source>
        <dbReference type="WBParaSite" id="Smp_247350.2"/>
    </source>
</evidence>
<dbReference type="SMART" id="SM00355">
    <property type="entry name" value="ZnF_C2H2"/>
    <property type="match status" value="4"/>
</dbReference>
<comment type="subcellular location">
    <subcellularLocation>
        <location evidence="1">Nucleus</location>
    </subcellularLocation>
</comment>
<dbReference type="Proteomes" id="UP000008854">
    <property type="component" value="Unassembled WGS sequence"/>
</dbReference>
<evidence type="ECO:0000313" key="12">
    <source>
        <dbReference type="Proteomes" id="UP000008854"/>
    </source>
</evidence>
<dbReference type="GO" id="GO:0008270">
    <property type="term" value="F:zinc ion binding"/>
    <property type="evidence" value="ECO:0007669"/>
    <property type="project" value="UniProtKB-KW"/>
</dbReference>
<keyword evidence="3" id="KW-0479">Metal-binding</keyword>
<dbReference type="AlphaFoldDB" id="A0A5K4F1C2"/>
<evidence type="ECO:0000256" key="5">
    <source>
        <dbReference type="ARBA" id="ARBA00022771"/>
    </source>
</evidence>
<evidence type="ECO:0000256" key="7">
    <source>
        <dbReference type="ARBA" id="ARBA00023015"/>
    </source>
</evidence>
<dbReference type="GO" id="GO:0003677">
    <property type="term" value="F:DNA binding"/>
    <property type="evidence" value="ECO:0007669"/>
    <property type="project" value="UniProtKB-KW"/>
</dbReference>
<keyword evidence="8" id="KW-0804">Transcription</keyword>
<dbReference type="FunFam" id="3.30.160.60:FF:000202">
    <property type="entry name" value="Zinc finger protein 574"/>
    <property type="match status" value="1"/>
</dbReference>
<evidence type="ECO:0000256" key="1">
    <source>
        <dbReference type="ARBA" id="ARBA00004123"/>
    </source>
</evidence>
<dbReference type="InParanoid" id="A0A5K4F1C2"/>
<dbReference type="SUPFAM" id="SSF57667">
    <property type="entry name" value="beta-beta-alpha zinc fingers"/>
    <property type="match status" value="2"/>
</dbReference>
<keyword evidence="6" id="KW-0862">Zinc</keyword>
<dbReference type="GO" id="GO:0032502">
    <property type="term" value="P:developmental process"/>
    <property type="evidence" value="ECO:0007669"/>
    <property type="project" value="UniProtKB-ARBA"/>
</dbReference>
<evidence type="ECO:0000259" key="11">
    <source>
        <dbReference type="PROSITE" id="PS50157"/>
    </source>
</evidence>
<evidence type="ECO:0000256" key="2">
    <source>
        <dbReference type="ARBA" id="ARBA00006991"/>
    </source>
</evidence>
<reference evidence="12" key="1">
    <citation type="journal article" date="2012" name="PLoS Negl. Trop. Dis.">
        <title>A systematically improved high quality genome and transcriptome of the human blood fluke Schistosoma mansoni.</title>
        <authorList>
            <person name="Protasio A.V."/>
            <person name="Tsai I.J."/>
            <person name="Babbage A."/>
            <person name="Nichol S."/>
            <person name="Hunt M."/>
            <person name="Aslett M.A."/>
            <person name="De Silva N."/>
            <person name="Velarde G.S."/>
            <person name="Anderson T.J."/>
            <person name="Clark R.C."/>
            <person name="Davidson C."/>
            <person name="Dillon G.P."/>
            <person name="Holroyd N.E."/>
            <person name="LoVerde P.T."/>
            <person name="Lloyd C."/>
            <person name="McQuillan J."/>
            <person name="Oliveira G."/>
            <person name="Otto T.D."/>
            <person name="Parker-Manuel S.J."/>
            <person name="Quail M.A."/>
            <person name="Wilson R.A."/>
            <person name="Zerlotini A."/>
            <person name="Dunne D.W."/>
            <person name="Berriman M."/>
        </authorList>
    </citation>
    <scope>NUCLEOTIDE SEQUENCE [LARGE SCALE GENOMIC DNA]</scope>
    <source>
        <strain evidence="12">Puerto Rican</strain>
    </source>
</reference>
<dbReference type="GO" id="GO:0000981">
    <property type="term" value="F:DNA-binding transcription factor activity, RNA polymerase II-specific"/>
    <property type="evidence" value="ECO:0007669"/>
    <property type="project" value="TreeGrafter"/>
</dbReference>
<evidence type="ECO:0000256" key="3">
    <source>
        <dbReference type="ARBA" id="ARBA00022723"/>
    </source>
</evidence>
<dbReference type="GO" id="GO:0005634">
    <property type="term" value="C:nucleus"/>
    <property type="evidence" value="ECO:0007669"/>
    <property type="project" value="UniProtKB-SubCell"/>
</dbReference>
<dbReference type="PANTHER" id="PTHR24394">
    <property type="entry name" value="ZINC FINGER PROTEIN"/>
    <property type="match status" value="1"/>
</dbReference>
<feature type="domain" description="C2H2-type" evidence="11">
    <location>
        <begin position="571"/>
        <end position="598"/>
    </location>
</feature>
<dbReference type="PROSITE" id="PS00028">
    <property type="entry name" value="ZINC_FINGER_C2H2_1"/>
    <property type="match status" value="4"/>
</dbReference>
<dbReference type="InterPro" id="IPR036236">
    <property type="entry name" value="Znf_C2H2_sf"/>
</dbReference>
<reference evidence="13" key="2">
    <citation type="submission" date="2019-11" db="UniProtKB">
        <authorList>
            <consortium name="WormBaseParasite"/>
        </authorList>
    </citation>
    <scope>IDENTIFICATION</scope>
    <source>
        <strain evidence="13">Puerto Rican</strain>
    </source>
</reference>
<proteinExistence type="inferred from homology"/>
<dbReference type="STRING" id="6183.A0A5K4F1C2"/>